<protein>
    <submittedName>
        <fullName evidence="1">Uncharacterized protein</fullName>
    </submittedName>
</protein>
<evidence type="ECO:0000313" key="1">
    <source>
        <dbReference type="EMBL" id="MCB5181510.1"/>
    </source>
</evidence>
<gene>
    <name evidence="1" type="ORF">LG632_19240</name>
</gene>
<dbReference type="EMBL" id="JAJAUY010000077">
    <property type="protein sequence ID" value="MCB5181510.1"/>
    <property type="molecule type" value="Genomic_DNA"/>
</dbReference>
<keyword evidence="2" id="KW-1185">Reference proteome</keyword>
<reference evidence="1 2" key="1">
    <citation type="submission" date="2021-10" db="EMBL/GenBank/DDBJ databases">
        <title>Streptomyces sp. strain SMC 277, a novel streptomycete isolated from soil.</title>
        <authorList>
            <person name="Chanama M."/>
        </authorList>
    </citation>
    <scope>NUCLEOTIDE SEQUENCE [LARGE SCALE GENOMIC DNA]</scope>
    <source>
        <strain evidence="1 2">SMC 277</strain>
    </source>
</reference>
<sequence>MERTHYTAWLANDPSCLEQSCMDVTVLEDRLIGGDPDDPDDWTADTSRPTAFYAVTTVDARDGQGADGIAEAEALMRAAGWRVVSDWETTPHALTATVERH</sequence>
<evidence type="ECO:0000313" key="2">
    <source>
        <dbReference type="Proteomes" id="UP001199054"/>
    </source>
</evidence>
<organism evidence="1 2">
    <name type="scientific">Streptomyces antimicrobicus</name>
    <dbReference type="NCBI Taxonomy" id="2883108"/>
    <lineage>
        <taxon>Bacteria</taxon>
        <taxon>Bacillati</taxon>
        <taxon>Actinomycetota</taxon>
        <taxon>Actinomycetes</taxon>
        <taxon>Kitasatosporales</taxon>
        <taxon>Streptomycetaceae</taxon>
        <taxon>Streptomyces</taxon>
    </lineage>
</organism>
<dbReference type="RefSeq" id="WP_226728593.1">
    <property type="nucleotide sequence ID" value="NZ_JAJAUY010000077.1"/>
</dbReference>
<proteinExistence type="predicted"/>
<name>A0ABS8BA73_9ACTN</name>
<comment type="caution">
    <text evidence="1">The sequence shown here is derived from an EMBL/GenBank/DDBJ whole genome shotgun (WGS) entry which is preliminary data.</text>
</comment>
<accession>A0ABS8BA73</accession>
<dbReference type="Proteomes" id="UP001199054">
    <property type="component" value="Unassembled WGS sequence"/>
</dbReference>